<dbReference type="GO" id="GO:0006355">
    <property type="term" value="P:regulation of DNA-templated transcription"/>
    <property type="evidence" value="ECO:0007669"/>
    <property type="project" value="InterPro"/>
</dbReference>
<comment type="caution">
    <text evidence="2">The sequence shown here is derived from an EMBL/GenBank/DDBJ whole genome shotgun (WGS) entry which is preliminary data.</text>
</comment>
<accession>A0A0S8G533</accession>
<dbReference type="EMBL" id="LJUI01000087">
    <property type="protein sequence ID" value="KPK68167.1"/>
    <property type="molecule type" value="Genomic_DNA"/>
</dbReference>
<name>A0A0S8G533_UNCT6</name>
<dbReference type="Proteomes" id="UP000051717">
    <property type="component" value="Unassembled WGS sequence"/>
</dbReference>
<dbReference type="SUPFAM" id="SSF46894">
    <property type="entry name" value="C-terminal effector domain of the bipartite response regulators"/>
    <property type="match status" value="1"/>
</dbReference>
<dbReference type="AlphaFoldDB" id="A0A0S8G533"/>
<evidence type="ECO:0000313" key="3">
    <source>
        <dbReference type="Proteomes" id="UP000051717"/>
    </source>
</evidence>
<dbReference type="InterPro" id="IPR016032">
    <property type="entry name" value="Sig_transdc_resp-reg_C-effctor"/>
</dbReference>
<dbReference type="PATRIC" id="fig|1703774.3.peg.602"/>
<sequence>MGHLGTLEGRATESTKPTGRKRQPTTRFARERARKYLGAKRVRVTAVEREAYDLREQGLTWAECAARLDKDQRTIQRAYQRACVKIPKEGELQIPPQSIMARDPERYAELVDELTRPDDADQTLDDIAKRMNLPQETVYNVAKRLRSIYFPTNVEVRKVKLERLKDLWGMRAEEALLAITPEKLENAGPRDLGIIAGIATEKLLLLRGLPTQIVRNEADRGKIEILAQAFIKEAERRGYRFDADTATGRVDLGYVSRPKQTIDVDPG</sequence>
<reference evidence="2 3" key="1">
    <citation type="journal article" date="2015" name="Microbiome">
        <title>Genomic resolution of linkages in carbon, nitrogen, and sulfur cycling among widespread estuary sediment bacteria.</title>
        <authorList>
            <person name="Baker B.J."/>
            <person name="Lazar C.S."/>
            <person name="Teske A.P."/>
            <person name="Dick G.J."/>
        </authorList>
    </citation>
    <scope>NUCLEOTIDE SEQUENCE [LARGE SCALE GENOMIC DNA]</scope>
    <source>
        <strain evidence="2">SM23_40</strain>
    </source>
</reference>
<gene>
    <name evidence="2" type="ORF">AMJ82_08885</name>
</gene>
<dbReference type="GO" id="GO:0003677">
    <property type="term" value="F:DNA binding"/>
    <property type="evidence" value="ECO:0007669"/>
    <property type="project" value="InterPro"/>
</dbReference>
<organism evidence="2 3">
    <name type="scientific">candidate division TA06 bacterium SM23_40</name>
    <dbReference type="NCBI Taxonomy" id="1703774"/>
    <lineage>
        <taxon>Bacteria</taxon>
        <taxon>Bacteria division TA06</taxon>
    </lineage>
</organism>
<evidence type="ECO:0000313" key="2">
    <source>
        <dbReference type="EMBL" id="KPK68167.1"/>
    </source>
</evidence>
<protein>
    <submittedName>
        <fullName evidence="2">Uncharacterized protein</fullName>
    </submittedName>
</protein>
<feature type="region of interest" description="Disordered" evidence="1">
    <location>
        <begin position="1"/>
        <end position="27"/>
    </location>
</feature>
<evidence type="ECO:0000256" key="1">
    <source>
        <dbReference type="SAM" id="MobiDB-lite"/>
    </source>
</evidence>
<proteinExistence type="predicted"/>